<evidence type="ECO:0000256" key="11">
    <source>
        <dbReference type="ARBA" id="ARBA00022881"/>
    </source>
</evidence>
<comment type="subcellular location">
    <subcellularLocation>
        <location evidence="1">Cytoplasm</location>
    </subcellularLocation>
</comment>
<comment type="similarity">
    <text evidence="14">Belongs to the ABC transporter superfamily. UvrA family.</text>
</comment>
<protein>
    <recommendedName>
        <fullName evidence="15">UvrABC system protein A</fullName>
    </recommendedName>
    <alternativeName>
        <fullName evidence="16">Excinuclease ABC subunit A</fullName>
    </alternativeName>
</protein>
<feature type="compositionally biased region" description="Low complexity" evidence="17">
    <location>
        <begin position="715"/>
        <end position="725"/>
    </location>
</feature>
<keyword evidence="6" id="KW-0227">DNA damage</keyword>
<evidence type="ECO:0000256" key="13">
    <source>
        <dbReference type="ARBA" id="ARBA00023204"/>
    </source>
</evidence>
<dbReference type="InterPro" id="IPR041552">
    <property type="entry name" value="UvrA_DNA-bd"/>
</dbReference>
<keyword evidence="12" id="KW-0238">DNA-binding</keyword>
<dbReference type="OrthoDB" id="9809851at2"/>
<accession>B9XQK9</accession>
<dbReference type="Gene3D" id="3.30.1490.20">
    <property type="entry name" value="ATP-grasp fold, A domain"/>
    <property type="match status" value="1"/>
</dbReference>
<comment type="caution">
    <text evidence="19">The sequence shown here is derived from an EMBL/GenBank/DDBJ whole genome shotgun (WGS) entry which is preliminary data.</text>
</comment>
<dbReference type="Pfam" id="PF17755">
    <property type="entry name" value="UvrA_DNA-bind"/>
    <property type="match status" value="1"/>
</dbReference>
<organism evidence="19 20">
    <name type="scientific">Pedosphaera parvula (strain Ellin514)</name>
    <dbReference type="NCBI Taxonomy" id="320771"/>
    <lineage>
        <taxon>Bacteria</taxon>
        <taxon>Pseudomonadati</taxon>
        <taxon>Verrucomicrobiota</taxon>
        <taxon>Pedosphaerae</taxon>
        <taxon>Pedosphaerales</taxon>
        <taxon>Pedosphaeraceae</taxon>
        <taxon>Pedosphaera</taxon>
    </lineage>
</organism>
<reference evidence="19 20" key="1">
    <citation type="journal article" date="2011" name="J. Bacteriol.">
        <title>Genome sequence of 'Pedosphaera parvula' Ellin514, an aerobic Verrucomicrobial isolate from pasture soil.</title>
        <authorList>
            <person name="Kant R."/>
            <person name="van Passel M.W."/>
            <person name="Sangwan P."/>
            <person name="Palva A."/>
            <person name="Lucas S."/>
            <person name="Copeland A."/>
            <person name="Lapidus A."/>
            <person name="Glavina Del Rio T."/>
            <person name="Dalin E."/>
            <person name="Tice H."/>
            <person name="Bruce D."/>
            <person name="Goodwin L."/>
            <person name="Pitluck S."/>
            <person name="Chertkov O."/>
            <person name="Larimer F.W."/>
            <person name="Land M.L."/>
            <person name="Hauser L."/>
            <person name="Brettin T.S."/>
            <person name="Detter J.C."/>
            <person name="Han S."/>
            <person name="de Vos W.M."/>
            <person name="Janssen P.H."/>
            <person name="Smidt H."/>
        </authorList>
    </citation>
    <scope>NUCLEOTIDE SEQUENCE [LARGE SCALE GENOMIC DNA]</scope>
    <source>
        <strain evidence="19 20">Ellin514</strain>
    </source>
</reference>
<keyword evidence="9" id="KW-0862">Zinc</keyword>
<gene>
    <name evidence="19" type="ORF">Cflav_PD0923</name>
</gene>
<name>B9XQK9_PEDPL</name>
<dbReference type="InterPro" id="IPR027417">
    <property type="entry name" value="P-loop_NTPase"/>
</dbReference>
<dbReference type="InterPro" id="IPR004602">
    <property type="entry name" value="UvrA"/>
</dbReference>
<dbReference type="GO" id="GO:0005737">
    <property type="term" value="C:cytoplasm"/>
    <property type="evidence" value="ECO:0007669"/>
    <property type="project" value="UniProtKB-SubCell"/>
</dbReference>
<dbReference type="Gene3D" id="1.10.8.280">
    <property type="entry name" value="ABC transporter ATPase domain-like"/>
    <property type="match status" value="1"/>
</dbReference>
<evidence type="ECO:0000256" key="5">
    <source>
        <dbReference type="ARBA" id="ARBA00022741"/>
    </source>
</evidence>
<evidence type="ECO:0000256" key="7">
    <source>
        <dbReference type="ARBA" id="ARBA00022769"/>
    </source>
</evidence>
<keyword evidence="4" id="KW-0677">Repeat</keyword>
<evidence type="ECO:0000256" key="2">
    <source>
        <dbReference type="ARBA" id="ARBA00022490"/>
    </source>
</evidence>
<evidence type="ECO:0000256" key="1">
    <source>
        <dbReference type="ARBA" id="ARBA00004496"/>
    </source>
</evidence>
<evidence type="ECO:0000313" key="19">
    <source>
        <dbReference type="EMBL" id="EEF57859.1"/>
    </source>
</evidence>
<dbReference type="PANTHER" id="PTHR43152:SF3">
    <property type="entry name" value="UVRABC SYSTEM PROTEIN A"/>
    <property type="match status" value="1"/>
</dbReference>
<evidence type="ECO:0000256" key="17">
    <source>
        <dbReference type="SAM" id="MobiDB-lite"/>
    </source>
</evidence>
<dbReference type="GO" id="GO:0009380">
    <property type="term" value="C:excinuclease repair complex"/>
    <property type="evidence" value="ECO:0007669"/>
    <property type="project" value="InterPro"/>
</dbReference>
<dbReference type="GO" id="GO:0005524">
    <property type="term" value="F:ATP binding"/>
    <property type="evidence" value="ECO:0007669"/>
    <property type="project" value="UniProtKB-KW"/>
</dbReference>
<evidence type="ECO:0000256" key="10">
    <source>
        <dbReference type="ARBA" id="ARBA00022840"/>
    </source>
</evidence>
<dbReference type="GO" id="GO:0003677">
    <property type="term" value="F:DNA binding"/>
    <property type="evidence" value="ECO:0007669"/>
    <property type="project" value="UniProtKB-KW"/>
</dbReference>
<dbReference type="Pfam" id="PF17760">
    <property type="entry name" value="UvrA_inter"/>
    <property type="match status" value="1"/>
</dbReference>
<dbReference type="InterPro" id="IPR013815">
    <property type="entry name" value="ATP_grasp_subdomain_1"/>
</dbReference>
<dbReference type="GO" id="GO:0016887">
    <property type="term" value="F:ATP hydrolysis activity"/>
    <property type="evidence" value="ECO:0007669"/>
    <property type="project" value="InterPro"/>
</dbReference>
<sequence>MAKKSVVAPAVIRLRGVRHNNLKNFDLDLPQNQLIVITGLSGSGKSSLAFDTLFAEGQRRYIETFSPYARQFFDRMDKPQVDSIEGIPPAIAIEQRNSVKTTRSTVGTMTELCDYMKLLWPHVSQLYCRQCHQPVRKDPPQRIWETLSAEQKTRDNGAKVDEVLVTFALPISEKLSLDESLALISKQGYQRLLVNNKVVRLEEATDLLRRVKPETVTVIQDRVKIARENRARFVEACEQAYHFGKGKLSLHYVTAESTDTQHAIRHIRPFSNKLHCATCDIDYKESSTALFSFNHPIGACPTCRGFGRTITIDYDLALPDKTKTLAEGAVKPWQTGQGAESQADLMKFCRTRRVPTDVRFKDLPAGFQDWVINGDKDYGKDSMHEWPRAWYGIKGYFRWLESKAYKMHVRVLLSRYRSYVLCPDCHGQRFQAETLLYKVQSKFSPRNAPSNGSSQTSLITLSDFYRLPLRDALAFIEELSTRHNVKPSSPLGLIFNEVRARLGYLNNVGLGYLTLDRPTRSLSGGETERVNLTTCLGTRLVNTLFVLDEPSVGLHPRDTGRLVNILEQLRNAGNTVVVVEHEASVMRAADQIIDIGPGHGATGGQVVFQGSYTDILKSPVSLTGQYLSGTRDIPLPQRRHVRLETKGAKPTRNGRGQAAAEPAKTSFLTLAHAIQHNLQDLTVRIPLERFVCITGVSGSGKTTLAREVLLPLLSSSLNEPESSPSESEDNEETEHATRNTQLGNGHTPTLTGSESLGRVVLVDQSILGKTPRSNPAVYIGAFDDIRDVFAQSELARQRGLNSSAFSFNSGQGQCERCRGAGFEKIEMQFLSDVFIKCPECNGRRYRPHILEIKVQPPLVSSNAANADSRSREMSIADLLDATVDEAVDFLSQFLDSKAASRAAQSLKLLQDVGLGYLRVGQPINTLSGGESQRLKLVRHLAEFSHSSAGDTKPTLFLFDEPTTGLHFDDVRVLLKVFQRLVDARHSVVIIEHNLDVIKSADWVIDLGPDAGDRGGEIVAEGTPEEVAACAKSHTGQALKAELAGEHPG</sequence>
<keyword evidence="8" id="KW-0863">Zinc-finger</keyword>
<keyword evidence="2" id="KW-0963">Cytoplasm</keyword>
<dbReference type="GO" id="GO:0008270">
    <property type="term" value="F:zinc ion binding"/>
    <property type="evidence" value="ECO:0007669"/>
    <property type="project" value="UniProtKB-KW"/>
</dbReference>
<proteinExistence type="inferred from homology"/>
<dbReference type="Gene3D" id="3.40.50.300">
    <property type="entry name" value="P-loop containing nucleotide triphosphate hydrolases"/>
    <property type="match status" value="2"/>
</dbReference>
<feature type="compositionally biased region" description="Polar residues" evidence="17">
    <location>
        <begin position="738"/>
        <end position="752"/>
    </location>
</feature>
<keyword evidence="10" id="KW-0067">ATP-binding</keyword>
<dbReference type="GO" id="GO:0006289">
    <property type="term" value="P:nucleotide-excision repair"/>
    <property type="evidence" value="ECO:0007669"/>
    <property type="project" value="InterPro"/>
</dbReference>
<evidence type="ECO:0000256" key="12">
    <source>
        <dbReference type="ARBA" id="ARBA00023125"/>
    </source>
</evidence>
<dbReference type="AlphaFoldDB" id="B9XQK9"/>
<feature type="region of interest" description="Disordered" evidence="17">
    <location>
        <begin position="715"/>
        <end position="752"/>
    </location>
</feature>
<evidence type="ECO:0000256" key="9">
    <source>
        <dbReference type="ARBA" id="ARBA00022833"/>
    </source>
</evidence>
<dbReference type="InterPro" id="IPR041102">
    <property type="entry name" value="UvrA_inter"/>
</dbReference>
<evidence type="ECO:0000256" key="4">
    <source>
        <dbReference type="ARBA" id="ARBA00022737"/>
    </source>
</evidence>
<evidence type="ECO:0000256" key="3">
    <source>
        <dbReference type="ARBA" id="ARBA00022723"/>
    </source>
</evidence>
<dbReference type="Gene3D" id="1.20.1580.10">
    <property type="entry name" value="ABC transporter ATPase like domain"/>
    <property type="match status" value="2"/>
</dbReference>
<dbReference type="Proteomes" id="UP000003688">
    <property type="component" value="Unassembled WGS sequence"/>
</dbReference>
<evidence type="ECO:0000313" key="20">
    <source>
        <dbReference type="Proteomes" id="UP000003688"/>
    </source>
</evidence>
<keyword evidence="3" id="KW-0479">Metal-binding</keyword>
<evidence type="ECO:0000256" key="14">
    <source>
        <dbReference type="ARBA" id="ARBA00038000"/>
    </source>
</evidence>
<dbReference type="InterPro" id="IPR003439">
    <property type="entry name" value="ABC_transporter-like_ATP-bd"/>
</dbReference>
<feature type="domain" description="ABC transporter" evidence="18">
    <location>
        <begin position="663"/>
        <end position="1039"/>
    </location>
</feature>
<dbReference type="PROSITE" id="PS50893">
    <property type="entry name" value="ABC_TRANSPORTER_2"/>
    <property type="match status" value="1"/>
</dbReference>
<keyword evidence="7" id="KW-0228">DNA excision</keyword>
<dbReference type="NCBIfam" id="TIGR00630">
    <property type="entry name" value="uvra"/>
    <property type="match status" value="1"/>
</dbReference>
<keyword evidence="5" id="KW-0547">Nucleotide-binding</keyword>
<keyword evidence="11" id="KW-0267">Excision nuclease</keyword>
<dbReference type="SUPFAM" id="SSF52540">
    <property type="entry name" value="P-loop containing nucleoside triphosphate hydrolases"/>
    <property type="match status" value="2"/>
</dbReference>
<evidence type="ECO:0000256" key="6">
    <source>
        <dbReference type="ARBA" id="ARBA00022763"/>
    </source>
</evidence>
<dbReference type="PANTHER" id="PTHR43152">
    <property type="entry name" value="UVRABC SYSTEM PROTEIN A"/>
    <property type="match status" value="1"/>
</dbReference>
<dbReference type="STRING" id="320771.Cflav_PD0923"/>
<evidence type="ECO:0000256" key="15">
    <source>
        <dbReference type="ARBA" id="ARBA00039316"/>
    </source>
</evidence>
<evidence type="ECO:0000256" key="8">
    <source>
        <dbReference type="ARBA" id="ARBA00022771"/>
    </source>
</evidence>
<keyword evidence="13" id="KW-0234">DNA repair</keyword>
<evidence type="ECO:0000259" key="18">
    <source>
        <dbReference type="PROSITE" id="PS50893"/>
    </source>
</evidence>
<keyword evidence="20" id="KW-1185">Reference proteome</keyword>
<dbReference type="GO" id="GO:0004518">
    <property type="term" value="F:nuclease activity"/>
    <property type="evidence" value="ECO:0007669"/>
    <property type="project" value="UniProtKB-KW"/>
</dbReference>
<evidence type="ECO:0000256" key="16">
    <source>
        <dbReference type="ARBA" id="ARBA00042156"/>
    </source>
</evidence>
<dbReference type="EMBL" id="ABOX02000055">
    <property type="protein sequence ID" value="EEF57859.1"/>
    <property type="molecule type" value="Genomic_DNA"/>
</dbReference>